<evidence type="ECO:0000256" key="2">
    <source>
        <dbReference type="SAM" id="Phobius"/>
    </source>
</evidence>
<keyword evidence="5" id="KW-1185">Reference proteome</keyword>
<evidence type="ECO:0000313" key="5">
    <source>
        <dbReference type="Proteomes" id="UP000821837"/>
    </source>
</evidence>
<feature type="compositionally biased region" description="Low complexity" evidence="1">
    <location>
        <begin position="74"/>
        <end position="85"/>
    </location>
</feature>
<gene>
    <name evidence="4" type="ORF">HPB52_001002</name>
</gene>
<dbReference type="VEuPathDB" id="VectorBase:RSAN_057055"/>
<dbReference type="EMBL" id="JABSTV010001255">
    <property type="protein sequence ID" value="KAH7934818.1"/>
    <property type="molecule type" value="Genomic_DNA"/>
</dbReference>
<keyword evidence="2" id="KW-0472">Membrane</keyword>
<dbReference type="AlphaFoldDB" id="A0A9D4SM04"/>
<dbReference type="SUPFAM" id="SSF51445">
    <property type="entry name" value="(Trans)glycosidases"/>
    <property type="match status" value="1"/>
</dbReference>
<evidence type="ECO:0000256" key="1">
    <source>
        <dbReference type="SAM" id="MobiDB-lite"/>
    </source>
</evidence>
<keyword evidence="2" id="KW-0812">Transmembrane</keyword>
<dbReference type="GO" id="GO:0005975">
    <property type="term" value="P:carbohydrate metabolic process"/>
    <property type="evidence" value="ECO:0007669"/>
    <property type="project" value="InterPro"/>
</dbReference>
<feature type="region of interest" description="Disordered" evidence="1">
    <location>
        <begin position="198"/>
        <end position="217"/>
    </location>
</feature>
<organism evidence="4 5">
    <name type="scientific">Rhipicephalus sanguineus</name>
    <name type="common">Brown dog tick</name>
    <name type="synonym">Ixodes sanguineus</name>
    <dbReference type="NCBI Taxonomy" id="34632"/>
    <lineage>
        <taxon>Eukaryota</taxon>
        <taxon>Metazoa</taxon>
        <taxon>Ecdysozoa</taxon>
        <taxon>Arthropoda</taxon>
        <taxon>Chelicerata</taxon>
        <taxon>Arachnida</taxon>
        <taxon>Acari</taxon>
        <taxon>Parasitiformes</taxon>
        <taxon>Ixodida</taxon>
        <taxon>Ixodoidea</taxon>
        <taxon>Ixodidae</taxon>
        <taxon>Rhipicephalinae</taxon>
        <taxon>Rhipicephalus</taxon>
        <taxon>Rhipicephalus</taxon>
    </lineage>
</organism>
<dbReference type="InterPro" id="IPR001223">
    <property type="entry name" value="Glyco_hydro18_cat"/>
</dbReference>
<dbReference type="Pfam" id="PF00704">
    <property type="entry name" value="Glyco_hydro_18"/>
    <property type="match status" value="1"/>
</dbReference>
<evidence type="ECO:0000259" key="3">
    <source>
        <dbReference type="Pfam" id="PF00704"/>
    </source>
</evidence>
<name>A0A9D4SM04_RHISA</name>
<comment type="caution">
    <text evidence="4">The sequence shown here is derived from an EMBL/GenBank/DDBJ whole genome shotgun (WGS) entry which is preliminary data.</text>
</comment>
<proteinExistence type="predicted"/>
<dbReference type="VEuPathDB" id="VectorBase:RSAN_055415"/>
<feature type="region of interest" description="Disordered" evidence="1">
    <location>
        <begin position="1"/>
        <end position="103"/>
    </location>
</feature>
<accession>A0A9D4SM04</accession>
<sequence>MAVPVLYPSQKRGFEPPASPGMVKTPPTKVGESLFTATDGVRSPLLAPGHEPPQHARARSPMTSPRHMKTQPLSSMESPVEVVSPQGPRVGYSFDSDESEPNADHESRSWWQLLWALCSIFFITLIIPTVVFLMSNTRTGHAPPTFTAAPGVTTSVNATYSQLTVPQTTTDLPRVTFDYYEDFLLPPGETVQDFCNREMEPDRSPPSPPTFNTSTPTFKASRKDIQLRPVICVFDAKYWRLQDTYLPTHLPLYYCSAIVVYGYAVYAANGAIVWKYPTAVRYLHALGHMKRRGQLLHRNNNITVYFTIGGGREDSANLSFAVGNSSILYQLAHSVHNELHDHSKPWKGVNVDWNYPGDQCNRATSTSNLFLRLMGEFRSFALIIIKTHTHMAPPSLFNVVRCSGVQSVAADVFNEALTNLTNMDDQMPLGYSISVATFADERALVERMNLTYSDNMAMAPVAVYDIDLDDFTGKCGKGMSPLIRAVATGPG</sequence>
<reference evidence="4" key="2">
    <citation type="submission" date="2021-09" db="EMBL/GenBank/DDBJ databases">
        <authorList>
            <person name="Jia N."/>
            <person name="Wang J."/>
            <person name="Shi W."/>
            <person name="Du L."/>
            <person name="Sun Y."/>
            <person name="Zhan W."/>
            <person name="Jiang J."/>
            <person name="Wang Q."/>
            <person name="Zhang B."/>
            <person name="Ji P."/>
            <person name="Sakyi L.B."/>
            <person name="Cui X."/>
            <person name="Yuan T."/>
            <person name="Jiang B."/>
            <person name="Yang W."/>
            <person name="Lam T.T.-Y."/>
            <person name="Chang Q."/>
            <person name="Ding S."/>
            <person name="Wang X."/>
            <person name="Zhu J."/>
            <person name="Ruan X."/>
            <person name="Zhao L."/>
            <person name="Wei J."/>
            <person name="Que T."/>
            <person name="Du C."/>
            <person name="Cheng J."/>
            <person name="Dai P."/>
            <person name="Han X."/>
            <person name="Huang E."/>
            <person name="Gao Y."/>
            <person name="Liu J."/>
            <person name="Shao H."/>
            <person name="Ye R."/>
            <person name="Li L."/>
            <person name="Wei W."/>
            <person name="Wang X."/>
            <person name="Wang C."/>
            <person name="Huo Q."/>
            <person name="Li W."/>
            <person name="Guo W."/>
            <person name="Chen H."/>
            <person name="Chen S."/>
            <person name="Zhou L."/>
            <person name="Zhou L."/>
            <person name="Ni X."/>
            <person name="Tian J."/>
            <person name="Zhou Y."/>
            <person name="Sheng Y."/>
            <person name="Liu T."/>
            <person name="Pan Y."/>
            <person name="Xia L."/>
            <person name="Li J."/>
            <person name="Zhao F."/>
            <person name="Cao W."/>
        </authorList>
    </citation>
    <scope>NUCLEOTIDE SEQUENCE</scope>
    <source>
        <strain evidence="4">Rsan-2018</strain>
        <tissue evidence="4">Larvae</tissue>
    </source>
</reference>
<protein>
    <recommendedName>
        <fullName evidence="3">GH18 domain-containing protein</fullName>
    </recommendedName>
</protein>
<dbReference type="Gene3D" id="3.20.20.80">
    <property type="entry name" value="Glycosidases"/>
    <property type="match status" value="1"/>
</dbReference>
<evidence type="ECO:0000313" key="4">
    <source>
        <dbReference type="EMBL" id="KAH7934818.1"/>
    </source>
</evidence>
<feature type="domain" description="GH18" evidence="3">
    <location>
        <begin position="238"/>
        <end position="379"/>
    </location>
</feature>
<keyword evidence="2" id="KW-1133">Transmembrane helix</keyword>
<dbReference type="InterPro" id="IPR017853">
    <property type="entry name" value="GH"/>
</dbReference>
<dbReference type="Proteomes" id="UP000821837">
    <property type="component" value="Unassembled WGS sequence"/>
</dbReference>
<feature type="transmembrane region" description="Helical" evidence="2">
    <location>
        <begin position="113"/>
        <end position="134"/>
    </location>
</feature>
<reference evidence="4" key="1">
    <citation type="journal article" date="2020" name="Cell">
        <title>Large-Scale Comparative Analyses of Tick Genomes Elucidate Their Genetic Diversity and Vector Capacities.</title>
        <authorList>
            <consortium name="Tick Genome and Microbiome Consortium (TIGMIC)"/>
            <person name="Jia N."/>
            <person name="Wang J."/>
            <person name="Shi W."/>
            <person name="Du L."/>
            <person name="Sun Y."/>
            <person name="Zhan W."/>
            <person name="Jiang J.F."/>
            <person name="Wang Q."/>
            <person name="Zhang B."/>
            <person name="Ji P."/>
            <person name="Bell-Sakyi L."/>
            <person name="Cui X.M."/>
            <person name="Yuan T.T."/>
            <person name="Jiang B.G."/>
            <person name="Yang W.F."/>
            <person name="Lam T.T."/>
            <person name="Chang Q.C."/>
            <person name="Ding S.J."/>
            <person name="Wang X.J."/>
            <person name="Zhu J.G."/>
            <person name="Ruan X.D."/>
            <person name="Zhao L."/>
            <person name="Wei J.T."/>
            <person name="Ye R.Z."/>
            <person name="Que T.C."/>
            <person name="Du C.H."/>
            <person name="Zhou Y.H."/>
            <person name="Cheng J.X."/>
            <person name="Dai P.F."/>
            <person name="Guo W.B."/>
            <person name="Han X.H."/>
            <person name="Huang E.J."/>
            <person name="Li L.F."/>
            <person name="Wei W."/>
            <person name="Gao Y.C."/>
            <person name="Liu J.Z."/>
            <person name="Shao H.Z."/>
            <person name="Wang X."/>
            <person name="Wang C.C."/>
            <person name="Yang T.C."/>
            <person name="Huo Q.B."/>
            <person name="Li W."/>
            <person name="Chen H.Y."/>
            <person name="Chen S.E."/>
            <person name="Zhou L.G."/>
            <person name="Ni X.B."/>
            <person name="Tian J.H."/>
            <person name="Sheng Y."/>
            <person name="Liu T."/>
            <person name="Pan Y.S."/>
            <person name="Xia L.Y."/>
            <person name="Li J."/>
            <person name="Zhao F."/>
            <person name="Cao W.C."/>
        </authorList>
    </citation>
    <scope>NUCLEOTIDE SEQUENCE</scope>
    <source>
        <strain evidence="4">Rsan-2018</strain>
    </source>
</reference>